<dbReference type="RefSeq" id="WP_317560082.1">
    <property type="nucleotide sequence ID" value="NZ_JAWLIP010000001.1"/>
</dbReference>
<dbReference type="Gene3D" id="3.40.50.1820">
    <property type="entry name" value="alpha/beta hydrolase"/>
    <property type="match status" value="1"/>
</dbReference>
<organism evidence="2 3">
    <name type="scientific">Nitratireductor aquimarinus</name>
    <dbReference type="NCBI Taxonomy" id="889300"/>
    <lineage>
        <taxon>Bacteria</taxon>
        <taxon>Pseudomonadati</taxon>
        <taxon>Pseudomonadota</taxon>
        <taxon>Alphaproteobacteria</taxon>
        <taxon>Hyphomicrobiales</taxon>
        <taxon>Phyllobacteriaceae</taxon>
        <taxon>Nitratireductor</taxon>
    </lineage>
</organism>
<dbReference type="PRINTS" id="PR00111">
    <property type="entry name" value="ABHYDROLASE"/>
</dbReference>
<dbReference type="GO" id="GO:0016787">
    <property type="term" value="F:hydrolase activity"/>
    <property type="evidence" value="ECO:0007669"/>
    <property type="project" value="UniProtKB-KW"/>
</dbReference>
<dbReference type="PANTHER" id="PTHR43798:SF33">
    <property type="entry name" value="HYDROLASE, PUTATIVE (AFU_ORTHOLOGUE AFUA_2G14860)-RELATED"/>
    <property type="match status" value="1"/>
</dbReference>
<protein>
    <submittedName>
        <fullName evidence="2">Alpha/beta fold hydrolase</fullName>
    </submittedName>
</protein>
<feature type="domain" description="AB hydrolase-1" evidence="1">
    <location>
        <begin position="88"/>
        <end position="283"/>
    </location>
</feature>
<sequence length="317" mass="34425">MTALNLRILRGLFGTIDHVAPSLAGRLAFWLFCRTPSPQKLTEKEKRLLSKAQNFMNSARRHSLTTEHGRVAAYEFTNWGGRRDVPTVLVLHGWRSRTEHMRAIIEALLERGFRVVSLDLPGHGSSGGRVLNIPKAVAAVQSAAQWLGPFDAMVGHSFGGAVALNAVAGSIDGIPPVPVRRLVMIGAPKALPDLFTQFGQFLKLTPKAQEEFEGRVEIIAGTPLSSFVGSDQLSALDIPTLIVHAPDDKEVPATDARALAAAGRHVSVTWAPGLGHRRILADPGIAARVAAFVATRKLRREDMPLMRQLENHLPIPN</sequence>
<evidence type="ECO:0000313" key="2">
    <source>
        <dbReference type="EMBL" id="MDV6224687.1"/>
    </source>
</evidence>
<dbReference type="Proteomes" id="UP001185659">
    <property type="component" value="Unassembled WGS sequence"/>
</dbReference>
<dbReference type="PANTHER" id="PTHR43798">
    <property type="entry name" value="MONOACYLGLYCEROL LIPASE"/>
    <property type="match status" value="1"/>
</dbReference>
<dbReference type="InterPro" id="IPR050266">
    <property type="entry name" value="AB_hydrolase_sf"/>
</dbReference>
<accession>A0ABU4AEL4</accession>
<dbReference type="Pfam" id="PF12697">
    <property type="entry name" value="Abhydrolase_6"/>
    <property type="match status" value="1"/>
</dbReference>
<dbReference type="InterPro" id="IPR000073">
    <property type="entry name" value="AB_hydrolase_1"/>
</dbReference>
<keyword evidence="3" id="KW-1185">Reference proteome</keyword>
<gene>
    <name evidence="2" type="ORF">R2G56_00150</name>
</gene>
<reference evidence="2 3" key="1">
    <citation type="submission" date="2023-10" db="EMBL/GenBank/DDBJ databases">
        <authorList>
            <person name="Venkata Ramana C."/>
            <person name="Sasikala C."/>
            <person name="Dhurka M."/>
        </authorList>
    </citation>
    <scope>NUCLEOTIDE SEQUENCE [LARGE SCALE GENOMIC DNA]</scope>
    <source>
        <strain evidence="2 3">KCTC 32151</strain>
    </source>
</reference>
<proteinExistence type="predicted"/>
<comment type="caution">
    <text evidence="2">The sequence shown here is derived from an EMBL/GenBank/DDBJ whole genome shotgun (WGS) entry which is preliminary data.</text>
</comment>
<dbReference type="InterPro" id="IPR029058">
    <property type="entry name" value="AB_hydrolase_fold"/>
</dbReference>
<evidence type="ECO:0000313" key="3">
    <source>
        <dbReference type="Proteomes" id="UP001185659"/>
    </source>
</evidence>
<evidence type="ECO:0000259" key="1">
    <source>
        <dbReference type="Pfam" id="PF12697"/>
    </source>
</evidence>
<dbReference type="EMBL" id="JAWLIP010000001">
    <property type="protein sequence ID" value="MDV6224687.1"/>
    <property type="molecule type" value="Genomic_DNA"/>
</dbReference>
<keyword evidence="2" id="KW-0378">Hydrolase</keyword>
<dbReference type="SUPFAM" id="SSF53474">
    <property type="entry name" value="alpha/beta-Hydrolases"/>
    <property type="match status" value="1"/>
</dbReference>
<name>A0ABU4AEL4_9HYPH</name>